<evidence type="ECO:0000256" key="29">
    <source>
        <dbReference type="ARBA" id="ARBA00023242"/>
    </source>
</evidence>
<dbReference type="Gene3D" id="3.30.40.10">
    <property type="entry name" value="Zinc/RING finger domain, C3HC4 (zinc finger)"/>
    <property type="match status" value="1"/>
</dbReference>
<feature type="region of interest" description="Disordered" evidence="34">
    <location>
        <begin position="914"/>
        <end position="935"/>
    </location>
</feature>
<evidence type="ECO:0000256" key="19">
    <source>
        <dbReference type="ARBA" id="ARBA00022843"/>
    </source>
</evidence>
<dbReference type="InterPro" id="IPR002016">
    <property type="entry name" value="Haem_peroxidase"/>
</dbReference>
<evidence type="ECO:0000256" key="14">
    <source>
        <dbReference type="ARBA" id="ARBA00022763"/>
    </source>
</evidence>
<evidence type="ECO:0000256" key="33">
    <source>
        <dbReference type="SAM" id="Coils"/>
    </source>
</evidence>
<dbReference type="Gene3D" id="3.40.50.10190">
    <property type="entry name" value="BRCT domain"/>
    <property type="match status" value="2"/>
</dbReference>
<comment type="subcellular location">
    <subcellularLocation>
        <location evidence="3">Chromosome</location>
    </subcellularLocation>
    <subcellularLocation>
        <location evidence="4">Cytoplasm</location>
    </subcellularLocation>
    <subcellularLocation>
        <location evidence="2">Nucleus</location>
    </subcellularLocation>
</comment>
<feature type="region of interest" description="Disordered" evidence="34">
    <location>
        <begin position="570"/>
        <end position="605"/>
    </location>
</feature>
<evidence type="ECO:0000256" key="9">
    <source>
        <dbReference type="ARBA" id="ARBA00022516"/>
    </source>
</evidence>
<feature type="domain" description="BRCT" evidence="36">
    <location>
        <begin position="1665"/>
        <end position="1764"/>
    </location>
</feature>
<keyword evidence="14" id="KW-0227">DNA damage</keyword>
<feature type="compositionally biased region" description="Basic and acidic residues" evidence="34">
    <location>
        <begin position="919"/>
        <end position="935"/>
    </location>
</feature>
<dbReference type="GO" id="GO:0070013">
    <property type="term" value="C:intracellular organelle lumen"/>
    <property type="evidence" value="ECO:0007669"/>
    <property type="project" value="UniProtKB-ARBA"/>
</dbReference>
<keyword evidence="25" id="KW-0275">Fatty acid biosynthesis</keyword>
<feature type="compositionally biased region" description="Low complexity" evidence="34">
    <location>
        <begin position="418"/>
        <end position="427"/>
    </location>
</feature>
<evidence type="ECO:0000256" key="3">
    <source>
        <dbReference type="ARBA" id="ARBA00004286"/>
    </source>
</evidence>
<keyword evidence="17" id="KW-0276">Fatty acid metabolism</keyword>
<evidence type="ECO:0000256" key="21">
    <source>
        <dbReference type="ARBA" id="ARBA00023015"/>
    </source>
</evidence>
<dbReference type="PANTHER" id="PTHR13763">
    <property type="entry name" value="BREAST CANCER TYPE 1 SUSCEPTIBILITY PROTEIN BRCA1"/>
    <property type="match status" value="1"/>
</dbReference>
<dbReference type="CDD" id="cd17735">
    <property type="entry name" value="BRCT_BRCA1_rpt1"/>
    <property type="match status" value="1"/>
</dbReference>
<feature type="region of interest" description="Disordered" evidence="34">
    <location>
        <begin position="301"/>
        <end position="398"/>
    </location>
</feature>
<keyword evidence="9" id="KW-0444">Lipid biosynthesis</keyword>
<evidence type="ECO:0000256" key="23">
    <source>
        <dbReference type="ARBA" id="ARBA00023125"/>
    </source>
</evidence>
<dbReference type="InterPro" id="IPR025994">
    <property type="entry name" value="BRCA1_serine_dom"/>
</dbReference>
<evidence type="ECO:0000256" key="8">
    <source>
        <dbReference type="ARBA" id="ARBA00022499"/>
    </source>
</evidence>
<feature type="domain" description="RING-type" evidence="35">
    <location>
        <begin position="24"/>
        <end position="66"/>
    </location>
</feature>
<evidence type="ECO:0000256" key="28">
    <source>
        <dbReference type="ARBA" id="ARBA00023204"/>
    </source>
</evidence>
<keyword evidence="15 32" id="KW-0863">Zinc-finger</keyword>
<evidence type="ECO:0000259" key="36">
    <source>
        <dbReference type="PROSITE" id="PS50172"/>
    </source>
</evidence>
<dbReference type="GO" id="GO:0020037">
    <property type="term" value="F:heme binding"/>
    <property type="evidence" value="ECO:0007669"/>
    <property type="project" value="InterPro"/>
</dbReference>
<keyword evidence="23" id="KW-0238">DNA-binding</keyword>
<accession>A0A7L0J9T4</accession>
<keyword evidence="28" id="KW-0234">DNA repair</keyword>
<dbReference type="InterPro" id="IPR036420">
    <property type="entry name" value="BRCT_dom_sf"/>
</dbReference>
<reference evidence="38 39" key="1">
    <citation type="submission" date="2019-09" db="EMBL/GenBank/DDBJ databases">
        <title>Bird 10,000 Genomes (B10K) Project - Family phase.</title>
        <authorList>
            <person name="Zhang G."/>
        </authorList>
    </citation>
    <scope>NUCLEOTIDE SEQUENCE [LARGE SCALE GENOMIC DNA]</scope>
    <source>
        <strain evidence="38">B10K-DU-007-02</strain>
        <tissue evidence="38">Mixed tissue sample</tissue>
    </source>
</reference>
<keyword evidence="8" id="KW-1017">Isopeptide bond</keyword>
<keyword evidence="30" id="KW-0131">Cell cycle</keyword>
<evidence type="ECO:0000256" key="24">
    <source>
        <dbReference type="ARBA" id="ARBA00023159"/>
    </source>
</evidence>
<evidence type="ECO:0000313" key="38">
    <source>
        <dbReference type="EMBL" id="NXK41314.1"/>
    </source>
</evidence>
<evidence type="ECO:0000256" key="16">
    <source>
        <dbReference type="ARBA" id="ARBA00022786"/>
    </source>
</evidence>
<feature type="compositionally biased region" description="Basic and acidic residues" evidence="34">
    <location>
        <begin position="1103"/>
        <end position="1117"/>
    </location>
</feature>
<dbReference type="GO" id="GO:0003677">
    <property type="term" value="F:DNA binding"/>
    <property type="evidence" value="ECO:0007669"/>
    <property type="project" value="UniProtKB-KW"/>
</dbReference>
<feature type="region of interest" description="Disordered" evidence="34">
    <location>
        <begin position="991"/>
        <end position="1046"/>
    </location>
</feature>
<feature type="region of interest" description="Disordered" evidence="34">
    <location>
        <begin position="544"/>
        <end position="563"/>
    </location>
</feature>
<keyword evidence="13" id="KW-0677">Repeat</keyword>
<feature type="region of interest" description="Disordered" evidence="34">
    <location>
        <begin position="1103"/>
        <end position="1126"/>
    </location>
</feature>
<keyword evidence="16" id="KW-0833">Ubl conjugation pathway</keyword>
<evidence type="ECO:0000256" key="25">
    <source>
        <dbReference type="ARBA" id="ARBA00023160"/>
    </source>
</evidence>
<feature type="region of interest" description="Disordered" evidence="34">
    <location>
        <begin position="1154"/>
        <end position="1225"/>
    </location>
</feature>
<dbReference type="GO" id="GO:0006979">
    <property type="term" value="P:response to oxidative stress"/>
    <property type="evidence" value="ECO:0007669"/>
    <property type="project" value="InterPro"/>
</dbReference>
<feature type="region of interest" description="Disordered" evidence="34">
    <location>
        <begin position="1305"/>
        <end position="1381"/>
    </location>
</feature>
<dbReference type="Pfam" id="PF00533">
    <property type="entry name" value="BRCT"/>
    <property type="match status" value="2"/>
</dbReference>
<keyword evidence="22" id="KW-0443">Lipid metabolism</keyword>
<dbReference type="GO" id="GO:0031436">
    <property type="term" value="C:BRCA1-BARD1 complex"/>
    <property type="evidence" value="ECO:0007669"/>
    <property type="project" value="TreeGrafter"/>
</dbReference>
<organism evidence="38 39">
    <name type="scientific">Piprites chloris</name>
    <name type="common">Wing-barred manakin</name>
    <dbReference type="NCBI Taxonomy" id="114369"/>
    <lineage>
        <taxon>Eukaryota</taxon>
        <taxon>Metazoa</taxon>
        <taxon>Chordata</taxon>
        <taxon>Craniata</taxon>
        <taxon>Vertebrata</taxon>
        <taxon>Euteleostomi</taxon>
        <taxon>Archelosauria</taxon>
        <taxon>Archosauria</taxon>
        <taxon>Dinosauria</taxon>
        <taxon>Saurischia</taxon>
        <taxon>Theropoda</taxon>
        <taxon>Coelurosauria</taxon>
        <taxon>Aves</taxon>
        <taxon>Neognathae</taxon>
        <taxon>Neoaves</taxon>
        <taxon>Telluraves</taxon>
        <taxon>Australaves</taxon>
        <taxon>Passeriformes</taxon>
        <taxon>Pipridae</taxon>
        <taxon>Piprites</taxon>
    </lineage>
</organism>
<feature type="non-terminal residue" evidence="38">
    <location>
        <position position="1"/>
    </location>
</feature>
<evidence type="ECO:0000256" key="18">
    <source>
        <dbReference type="ARBA" id="ARBA00022833"/>
    </source>
</evidence>
<dbReference type="GO" id="GO:0043009">
    <property type="term" value="P:chordate embryonic development"/>
    <property type="evidence" value="ECO:0007669"/>
    <property type="project" value="TreeGrafter"/>
</dbReference>
<dbReference type="GO" id="GO:0045944">
    <property type="term" value="P:positive regulation of transcription by RNA polymerase II"/>
    <property type="evidence" value="ECO:0007669"/>
    <property type="project" value="TreeGrafter"/>
</dbReference>
<dbReference type="Pfam" id="PF00097">
    <property type="entry name" value="zf-C3HC4"/>
    <property type="match status" value="1"/>
</dbReference>
<dbReference type="GO" id="GO:0004601">
    <property type="term" value="F:peroxidase activity"/>
    <property type="evidence" value="ECO:0007669"/>
    <property type="project" value="InterPro"/>
</dbReference>
<dbReference type="SMART" id="SM00184">
    <property type="entry name" value="RING"/>
    <property type="match status" value="1"/>
</dbReference>
<dbReference type="SUPFAM" id="SSF52113">
    <property type="entry name" value="BRCT domain"/>
    <property type="match status" value="2"/>
</dbReference>
<evidence type="ECO:0000256" key="20">
    <source>
        <dbReference type="ARBA" id="ARBA00022990"/>
    </source>
</evidence>
<dbReference type="EC" id="2.3.2.27" evidence="5"/>
<feature type="compositionally biased region" description="Low complexity" evidence="34">
    <location>
        <begin position="1475"/>
        <end position="1499"/>
    </location>
</feature>
<dbReference type="InterPro" id="IPR001357">
    <property type="entry name" value="BRCT_dom"/>
</dbReference>
<proteinExistence type="predicted"/>
<evidence type="ECO:0000256" key="11">
    <source>
        <dbReference type="ARBA" id="ARBA00022679"/>
    </source>
</evidence>
<keyword evidence="33" id="KW-0175">Coiled coil</keyword>
<keyword evidence="24" id="KW-0010">Activator</keyword>
<evidence type="ECO:0000256" key="10">
    <source>
        <dbReference type="ARBA" id="ARBA00022553"/>
    </source>
</evidence>
<feature type="non-terminal residue" evidence="38">
    <location>
        <position position="1764"/>
    </location>
</feature>
<keyword evidence="26" id="KW-0804">Transcription</keyword>
<dbReference type="CDD" id="cd16498">
    <property type="entry name" value="RING-HC_BRCA1"/>
    <property type="match status" value="1"/>
</dbReference>
<dbReference type="InterPro" id="IPR011364">
    <property type="entry name" value="BRCA1"/>
</dbReference>
<feature type="region of interest" description="Disordered" evidence="34">
    <location>
        <begin position="651"/>
        <end position="719"/>
    </location>
</feature>
<keyword evidence="12" id="KW-0479">Metal-binding</keyword>
<keyword evidence="27" id="KW-0233">DNA recombination</keyword>
<dbReference type="PROSITE" id="PS00518">
    <property type="entry name" value="ZF_RING_1"/>
    <property type="match status" value="1"/>
</dbReference>
<feature type="region of interest" description="Disordered" evidence="34">
    <location>
        <begin position="417"/>
        <end position="455"/>
    </location>
</feature>
<evidence type="ECO:0000256" key="12">
    <source>
        <dbReference type="ARBA" id="ARBA00022723"/>
    </source>
</evidence>
<feature type="compositionally biased region" description="Polar residues" evidence="34">
    <location>
        <begin position="260"/>
        <end position="274"/>
    </location>
</feature>
<evidence type="ECO:0000256" key="13">
    <source>
        <dbReference type="ARBA" id="ARBA00022737"/>
    </source>
</evidence>
<evidence type="ECO:0000256" key="4">
    <source>
        <dbReference type="ARBA" id="ARBA00004496"/>
    </source>
</evidence>
<dbReference type="PRINTS" id="PR00493">
    <property type="entry name" value="BRSTCANCERI"/>
</dbReference>
<keyword evidence="19" id="KW-0832">Ubl conjugation</keyword>
<dbReference type="GO" id="GO:0007095">
    <property type="term" value="P:mitotic G2 DNA damage checkpoint signaling"/>
    <property type="evidence" value="ECO:0007669"/>
    <property type="project" value="TreeGrafter"/>
</dbReference>
<dbReference type="Pfam" id="PF12820">
    <property type="entry name" value="BRCT_assoc"/>
    <property type="match status" value="1"/>
</dbReference>
<dbReference type="GO" id="GO:0000724">
    <property type="term" value="P:double-strand break repair via homologous recombination"/>
    <property type="evidence" value="ECO:0007669"/>
    <property type="project" value="TreeGrafter"/>
</dbReference>
<keyword evidence="18" id="KW-0862">Zinc</keyword>
<evidence type="ECO:0000256" key="2">
    <source>
        <dbReference type="ARBA" id="ARBA00004123"/>
    </source>
</evidence>
<dbReference type="InterPro" id="IPR013083">
    <property type="entry name" value="Znf_RING/FYVE/PHD"/>
</dbReference>
<keyword evidence="11" id="KW-0808">Transferase</keyword>
<dbReference type="PROSITE" id="PS50172">
    <property type="entry name" value="BRCT"/>
    <property type="match status" value="2"/>
</dbReference>
<feature type="compositionally biased region" description="Polar residues" evidence="34">
    <location>
        <begin position="305"/>
        <end position="315"/>
    </location>
</feature>
<feature type="compositionally biased region" description="Acidic residues" evidence="34">
    <location>
        <begin position="358"/>
        <end position="369"/>
    </location>
</feature>
<dbReference type="CDD" id="cd17721">
    <property type="entry name" value="BRCT_BRCA1_rpt2"/>
    <property type="match status" value="1"/>
</dbReference>
<evidence type="ECO:0000256" key="22">
    <source>
        <dbReference type="ARBA" id="ARBA00023098"/>
    </source>
</evidence>
<dbReference type="FunFam" id="3.40.50.10190:FF:000025">
    <property type="entry name" value="Breast cancer type 1 susceptibility protein homolog"/>
    <property type="match status" value="1"/>
</dbReference>
<dbReference type="GO" id="GO:0006633">
    <property type="term" value="P:fatty acid biosynthetic process"/>
    <property type="evidence" value="ECO:0007669"/>
    <property type="project" value="UniProtKB-KW"/>
</dbReference>
<evidence type="ECO:0000256" key="32">
    <source>
        <dbReference type="PROSITE-ProRule" id="PRU00175"/>
    </source>
</evidence>
<dbReference type="SUPFAM" id="SSF57850">
    <property type="entry name" value="RING/U-box"/>
    <property type="match status" value="1"/>
</dbReference>
<evidence type="ECO:0000256" key="30">
    <source>
        <dbReference type="ARBA" id="ARBA00023306"/>
    </source>
</evidence>
<evidence type="ECO:0000259" key="37">
    <source>
        <dbReference type="PROSITE" id="PS50873"/>
    </source>
</evidence>
<feature type="compositionally biased region" description="Basic and acidic residues" evidence="34">
    <location>
        <begin position="1168"/>
        <end position="1186"/>
    </location>
</feature>
<keyword evidence="21" id="KW-0805">Transcription regulation</keyword>
<dbReference type="InterPro" id="IPR031099">
    <property type="entry name" value="BRCA1-associated"/>
</dbReference>
<dbReference type="FunFam" id="3.30.40.10:FF:000213">
    <property type="entry name" value="Breast cancer type 1 susceptibility protein homolog"/>
    <property type="match status" value="1"/>
</dbReference>
<comment type="caution">
    <text evidence="38">The sequence shown here is derived from an EMBL/GenBank/DDBJ whole genome shotgun (WGS) entry which is preliminary data.</text>
</comment>
<dbReference type="Proteomes" id="UP000520962">
    <property type="component" value="Unassembled WGS sequence"/>
</dbReference>
<evidence type="ECO:0000256" key="7">
    <source>
        <dbReference type="ARBA" id="ARBA00022490"/>
    </source>
</evidence>
<dbReference type="GO" id="GO:0008270">
    <property type="term" value="F:zinc ion binding"/>
    <property type="evidence" value="ECO:0007669"/>
    <property type="project" value="UniProtKB-KW"/>
</dbReference>
<feature type="coiled-coil region" evidence="33">
    <location>
        <begin position="1397"/>
        <end position="1424"/>
    </location>
</feature>
<feature type="region of interest" description="Disordered" evidence="34">
    <location>
        <begin position="1455"/>
        <end position="1499"/>
    </location>
</feature>
<dbReference type="GO" id="GO:0005694">
    <property type="term" value="C:chromosome"/>
    <property type="evidence" value="ECO:0007669"/>
    <property type="project" value="UniProtKB-SubCell"/>
</dbReference>
<evidence type="ECO:0000256" key="6">
    <source>
        <dbReference type="ARBA" id="ARBA00022454"/>
    </source>
</evidence>
<dbReference type="PROSITE" id="PS50089">
    <property type="entry name" value="ZF_RING_2"/>
    <property type="match status" value="1"/>
</dbReference>
<dbReference type="GO" id="GO:0061630">
    <property type="term" value="F:ubiquitin protein ligase activity"/>
    <property type="evidence" value="ECO:0007669"/>
    <property type="project" value="UniProtKB-EC"/>
</dbReference>
<keyword evidence="10" id="KW-0597">Phosphoprotein</keyword>
<evidence type="ECO:0000256" key="31">
    <source>
        <dbReference type="ARBA" id="ARBA00031556"/>
    </source>
</evidence>
<evidence type="ECO:0000313" key="39">
    <source>
        <dbReference type="Proteomes" id="UP000520962"/>
    </source>
</evidence>
<comment type="catalytic activity">
    <reaction evidence="1">
        <text>S-ubiquitinyl-[E2 ubiquitin-conjugating enzyme]-L-cysteine + [acceptor protein]-L-lysine = [E2 ubiquitin-conjugating enzyme]-L-cysteine + N(6)-ubiquitinyl-[acceptor protein]-L-lysine.</text>
        <dbReference type="EC" id="2.3.2.27"/>
    </reaction>
</comment>
<evidence type="ECO:0000256" key="17">
    <source>
        <dbReference type="ARBA" id="ARBA00022832"/>
    </source>
</evidence>
<evidence type="ECO:0000256" key="15">
    <source>
        <dbReference type="ARBA" id="ARBA00022771"/>
    </source>
</evidence>
<evidence type="ECO:0000256" key="1">
    <source>
        <dbReference type="ARBA" id="ARBA00000900"/>
    </source>
</evidence>
<gene>
    <name evidence="38" type="primary">Brca1</name>
    <name evidence="38" type="ORF">PIPCHL_R11163</name>
</gene>
<dbReference type="GO" id="GO:0070531">
    <property type="term" value="C:BRCA1-A complex"/>
    <property type="evidence" value="ECO:0007669"/>
    <property type="project" value="TreeGrafter"/>
</dbReference>
<evidence type="ECO:0000256" key="34">
    <source>
        <dbReference type="SAM" id="MobiDB-lite"/>
    </source>
</evidence>
<keyword evidence="6" id="KW-0158">Chromosome</keyword>
<feature type="compositionally biased region" description="Polar residues" evidence="34">
    <location>
        <begin position="1022"/>
        <end position="1036"/>
    </location>
</feature>
<feature type="compositionally biased region" description="Polar residues" evidence="34">
    <location>
        <begin position="1322"/>
        <end position="1341"/>
    </location>
</feature>
<keyword evidence="29" id="KW-0539">Nucleus</keyword>
<keyword evidence="39" id="KW-1185">Reference proteome</keyword>
<sequence>MDFSVMTVGHVQNVLSAMRKNLECPICLDVVQEPVSTKCDHIFCRFCMFKLFSKKKKGVVQCPLCKTEVTKRSLKENSRFKQLIEGLLETIQAFELDTGVKFLKSHHTHKTSTEAAAAELLGKESSIIQSKGFRTRRKSAEEDGQENFTLETTVNTQLTDTRVKRYCLRNKPQQSDSQKGIYVELASDSSEEFFKQASKAGFEDKAEVQISSQEELEELESVEEGNENPCNAQPGKLCAKEITLPNVIGESDFSKEGLNKKSTQSTTECAQPDQVNVTECQRSPLNVLAADLLPGQCDRIGHSSPPVNRGTSFLENTEETDEGQSPYNSKNKEFDFKDSSGSRLEKSKEMDTVVENMEAVEVDEPENDSSQDKELPQEKLLQPEKTLPSATLNQVSRKRLKRSIQKVKEWFSKSNEILSSSSSLDDSAGATDVSDEGDACSSDKEPSISENSDTMVDSMEAAVVERNKRWSKQTADSIKDKIFGKTYRRERKSYPPSTLRGILSATKKEDVAADKCLSNSSRDRPKRKRKTACVLQPEDFIKKTDTEEADGGPESVSGCLGDAEKSRCDGSAAVNESDLSQSRVDNALTEHEEGGGATWKKGTERVTSKHCDGELKMCSSDQKSTKKGSAAKRCRHSTRTMCALQLVVDRNSVSPDPAEPQIDSYPSSEEPRGADSEQNQVRRSRRLQLLSEEMTKETGKGVTVKGPRKNPSDHGGSVFGDQRNMATQAAECKGLCEPQDMLSFEAVTSLKGGELEANEMQVGLKSLPDTAETGKSLFNPASSCQPSNCGSFAPHAGSQDSEIQGSPILLQPPSVPAEQTASHQTEEMTESLTAFPQECGHDSRSVPGDFGTEKLPMAKAVVELAKEAEDSELDTQCLRNIFRHSKRLSFSLCQTPRQTCAVKDPDSATLNPSRAAQVENEHSKRLQPENLQEERATAESLSRVCDKEKLKTCESACVDHVTCSAISTGEHRHAVSQAAKEGTLTPVRIGTAGSEAKNQSLREQQGSEKPMLTPMGIESELRQNPTRSNGSPSDQSNTEEHDSKQTCLDTGHEIGFASESNLEGKTKVVDDKEPILHFQSTSTICPASGQQSPAEFSCEVIREKSSKSDTKQIKGNEEQATQTGSTTMPECLVAEALRGNSDFTSLSETPDGLLCSDAATEGNTSFGETDRREQSAVFVKGRDNAPGKEPNNRNVGSKPRSQGVQKPRRRAQKLPSSDEESCGDEDLPCFQTLILGKSVSTPLQMDKQVTSVIEASASPSTLPHSGSNDDDTVQKMPEVALSSACVSPSQESECSVNLFSSQSMSEESVNEAQELKKPSLQVDASEQVTGGNESKDTSGSCNGRLKRTKTSSKDECQEDPNMGANLGEASGSESETSIVEDSCGPFSQGEILTTQQKDAMQNSLKKLQQEMAVLEAALKQQGSQAWEFLPIHSELPRASSGRTVGMEQMGQEKENNFSFFPSGNAEEQESGTRQNSASGSSNLSGNVIKSPNNSSSSLRLLNPRTAEATDGSVVAQSTDKSCAPGHRLKKNVCFPVPVVHKAAGKENAASPAGAKRKEMSIVASGLNHSEHLVVQKFVRKTQSTLSNHITEGTTHVIMKTDEELVCERTLKYFLGIAGRKWVVGYQWVIQSLKEERILDEENFEVRGDVINGRNHQGPKRARESQTEKIFKDFEICCYGPFTDMTTEHLERMVELCGASVVRQLHLFTHPPNSTAVVVVQPDAWMENTDYRAMQQQNDVVMVTREWVLDSVACYECQKFDAYLV</sequence>
<keyword evidence="20" id="KW-0007">Acetylation</keyword>
<dbReference type="PROSITE" id="PS50873">
    <property type="entry name" value="PEROXIDASE_4"/>
    <property type="match status" value="1"/>
</dbReference>
<dbReference type="PIRSF" id="PIRSF001734">
    <property type="entry name" value="BRCA1"/>
    <property type="match status" value="1"/>
</dbReference>
<dbReference type="InterPro" id="IPR001841">
    <property type="entry name" value="Znf_RING"/>
</dbReference>
<name>A0A7L0J9T4_PIPCL</name>
<evidence type="ECO:0000256" key="27">
    <source>
        <dbReference type="ARBA" id="ARBA00023172"/>
    </source>
</evidence>
<feature type="compositionally biased region" description="Basic and acidic residues" evidence="34">
    <location>
        <begin position="330"/>
        <end position="351"/>
    </location>
</feature>
<dbReference type="EMBL" id="VXAH01000427">
    <property type="protein sequence ID" value="NXK41314.1"/>
    <property type="molecule type" value="Genomic_DNA"/>
</dbReference>
<feature type="compositionally biased region" description="Polar residues" evidence="34">
    <location>
        <begin position="1192"/>
        <end position="1204"/>
    </location>
</feature>
<evidence type="ECO:0000256" key="26">
    <source>
        <dbReference type="ARBA" id="ARBA00023163"/>
    </source>
</evidence>
<dbReference type="GO" id="GO:0005737">
    <property type="term" value="C:cytoplasm"/>
    <property type="evidence" value="ECO:0007669"/>
    <property type="project" value="UniProtKB-SubCell"/>
</dbReference>
<dbReference type="SMART" id="SM00292">
    <property type="entry name" value="BRCT"/>
    <property type="match status" value="2"/>
</dbReference>
<evidence type="ECO:0000256" key="5">
    <source>
        <dbReference type="ARBA" id="ARBA00012483"/>
    </source>
</evidence>
<dbReference type="FunFam" id="3.40.50.10190:FF:000006">
    <property type="entry name" value="Breast cancer type 1 susceptibility protein homolog"/>
    <property type="match status" value="1"/>
</dbReference>
<dbReference type="InterPro" id="IPR018957">
    <property type="entry name" value="Znf_C3HC4_RING-type"/>
</dbReference>
<keyword evidence="7" id="KW-0963">Cytoplasm</keyword>
<dbReference type="InterPro" id="IPR017907">
    <property type="entry name" value="Znf_RING_CS"/>
</dbReference>
<protein>
    <recommendedName>
        <fullName evidence="5">RING-type E3 ubiquitin transferase</fullName>
        <ecNumber evidence="5">2.3.2.27</ecNumber>
    </recommendedName>
    <alternativeName>
        <fullName evidence="31">RING-type E3 ubiquitin transferase BRCA1</fullName>
    </alternativeName>
</protein>
<evidence type="ECO:0000259" key="35">
    <source>
        <dbReference type="PROSITE" id="PS50089"/>
    </source>
</evidence>
<dbReference type="PANTHER" id="PTHR13763:SF0">
    <property type="entry name" value="BREAST CANCER TYPE 1 SUSCEPTIBILITY PROTEIN"/>
    <property type="match status" value="1"/>
</dbReference>
<feature type="domain" description="Plant heme peroxidase family profile" evidence="37">
    <location>
        <begin position="878"/>
        <end position="1097"/>
    </location>
</feature>
<feature type="domain" description="BRCT" evidence="36">
    <location>
        <begin position="1574"/>
        <end position="1645"/>
    </location>
</feature>
<feature type="region of interest" description="Disordered" evidence="34">
    <location>
        <begin position="253"/>
        <end position="274"/>
    </location>
</feature>